<organism evidence="2 3">
    <name type="scientific">Plectonema cf. radiosum LEGE 06105</name>
    <dbReference type="NCBI Taxonomy" id="945769"/>
    <lineage>
        <taxon>Bacteria</taxon>
        <taxon>Bacillati</taxon>
        <taxon>Cyanobacteriota</taxon>
        <taxon>Cyanophyceae</taxon>
        <taxon>Oscillatoriophycideae</taxon>
        <taxon>Oscillatoriales</taxon>
        <taxon>Microcoleaceae</taxon>
        <taxon>Plectonema</taxon>
    </lineage>
</organism>
<dbReference type="Pfam" id="PF13649">
    <property type="entry name" value="Methyltransf_25"/>
    <property type="match status" value="1"/>
</dbReference>
<dbReference type="InterPro" id="IPR041698">
    <property type="entry name" value="Methyltransf_25"/>
</dbReference>
<dbReference type="CDD" id="cd02440">
    <property type="entry name" value="AdoMet_MTases"/>
    <property type="match status" value="1"/>
</dbReference>
<dbReference type="SUPFAM" id="SSF53335">
    <property type="entry name" value="S-adenosyl-L-methionine-dependent methyltransferases"/>
    <property type="match status" value="1"/>
</dbReference>
<keyword evidence="3" id="KW-1185">Reference proteome</keyword>
<dbReference type="PANTHER" id="PTHR42912">
    <property type="entry name" value="METHYLTRANSFERASE"/>
    <property type="match status" value="1"/>
</dbReference>
<comment type="caution">
    <text evidence="2">The sequence shown here is derived from an EMBL/GenBank/DDBJ whole genome shotgun (WGS) entry which is preliminary data.</text>
</comment>
<proteinExistence type="predicted"/>
<evidence type="ECO:0000313" key="2">
    <source>
        <dbReference type="EMBL" id="MBE9214628.1"/>
    </source>
</evidence>
<sequence length="306" mass="34318">MVIATKDTVPLSTRLINGLLGIKPLYGIAKHQARKMMVKRGERIGVPWKKQVEEMKAVDWESEIKKVENPSLAYPDYYLTSFHAYEEGNLGWKPALELEVAALTVHSTLFNQAGELTGDSKLRSSFHNVVCSQIPQPQDILDLACGVGLSSFALQETYPQAKVTGLDLSAYFLSVANYRSQQRQANINWVHGAAESTGLPDAAFDLVSIFLTCHELPQSATREIFTEVRRLLRPNGYLAIMDMNPQSKVYQQMPPYVFTLLKSTEPYLDEYFTLDIKEALVNAGFQTPIITPNSPRHRTVIAKVIK</sequence>
<dbReference type="PANTHER" id="PTHR42912:SF80">
    <property type="entry name" value="METHYLTRANSFERASE DOMAIN-CONTAINING PROTEIN"/>
    <property type="match status" value="1"/>
</dbReference>
<dbReference type="GO" id="GO:0008168">
    <property type="term" value="F:methyltransferase activity"/>
    <property type="evidence" value="ECO:0007669"/>
    <property type="project" value="UniProtKB-KW"/>
</dbReference>
<dbReference type="GO" id="GO:0032259">
    <property type="term" value="P:methylation"/>
    <property type="evidence" value="ECO:0007669"/>
    <property type="project" value="UniProtKB-KW"/>
</dbReference>
<keyword evidence="2" id="KW-0489">Methyltransferase</keyword>
<dbReference type="InterPro" id="IPR050508">
    <property type="entry name" value="Methyltransf_Superfamily"/>
</dbReference>
<accession>A0A8J7FDW8</accession>
<name>A0A8J7FDW8_9CYAN</name>
<dbReference type="RefSeq" id="WP_193922575.1">
    <property type="nucleotide sequence ID" value="NZ_JADEWL010000066.1"/>
</dbReference>
<feature type="domain" description="Methyltransferase" evidence="1">
    <location>
        <begin position="140"/>
        <end position="236"/>
    </location>
</feature>
<dbReference type="InterPro" id="IPR029063">
    <property type="entry name" value="SAM-dependent_MTases_sf"/>
</dbReference>
<dbReference type="EMBL" id="JADEWL010000066">
    <property type="protein sequence ID" value="MBE9214628.1"/>
    <property type="molecule type" value="Genomic_DNA"/>
</dbReference>
<protein>
    <submittedName>
        <fullName evidence="2">Class I SAM-dependent methyltransferase</fullName>
    </submittedName>
</protein>
<evidence type="ECO:0000259" key="1">
    <source>
        <dbReference type="Pfam" id="PF13649"/>
    </source>
</evidence>
<evidence type="ECO:0000313" key="3">
    <source>
        <dbReference type="Proteomes" id="UP000620559"/>
    </source>
</evidence>
<dbReference type="Gene3D" id="3.40.50.150">
    <property type="entry name" value="Vaccinia Virus protein VP39"/>
    <property type="match status" value="1"/>
</dbReference>
<keyword evidence="2" id="KW-0808">Transferase</keyword>
<dbReference type="Proteomes" id="UP000620559">
    <property type="component" value="Unassembled WGS sequence"/>
</dbReference>
<gene>
    <name evidence="2" type="ORF">IQ247_18475</name>
</gene>
<dbReference type="AlphaFoldDB" id="A0A8J7FDW8"/>
<reference evidence="2" key="1">
    <citation type="submission" date="2020-10" db="EMBL/GenBank/DDBJ databases">
        <authorList>
            <person name="Castelo-Branco R."/>
            <person name="Eusebio N."/>
            <person name="Adriana R."/>
            <person name="Vieira A."/>
            <person name="Brugerolle De Fraissinette N."/>
            <person name="Rezende De Castro R."/>
            <person name="Schneider M.P."/>
            <person name="Vasconcelos V."/>
            <person name="Leao P.N."/>
        </authorList>
    </citation>
    <scope>NUCLEOTIDE SEQUENCE</scope>
    <source>
        <strain evidence="2">LEGE 06105</strain>
    </source>
</reference>